<keyword evidence="4" id="KW-1185">Reference proteome</keyword>
<proteinExistence type="predicted"/>
<feature type="region of interest" description="Disordered" evidence="1">
    <location>
        <begin position="144"/>
        <end position="203"/>
    </location>
</feature>
<name>A0AA88NQT3_TACVA</name>
<sequence length="387" mass="41454">MSRGGDKVPARVVRLKHSVRIQLRADATEDVKKRFGWDWISLRILRDFGGMTPGKIFCLQDFTASGFLEVSFNAFSDCSAFFGKCSRFPEEELLRGLSFIPLFAMDEVPIVVHMYNPWVVDEDIRAFLSRSAFSSLFADDFGEMGAPHPSGRDEAATGPSEPEPGSLLDQPGQPARSSQGAVVETEDTLQRSSSQEADREAAQPVEGAALLATPAMEGIGTAASWAEAEEEQPPSTRLVRPEWAFTESSEDSEEVDSEQDSEMDSESNPFRGGQIRAAEAALEERRSKRSRKEDSCLFGLTAVTDCNDPGAGGEGSQVGVGGHPQVLLGDTGGGSGEGEGMGKVQEEGGWTQVLARRVKKGGGKGGKGGEGDQETVQKWTGGGKDPV</sequence>
<dbReference type="PANTHER" id="PTHR22639">
    <property type="entry name" value="GAG-RELATED PROTEIN"/>
    <property type="match status" value="1"/>
</dbReference>
<evidence type="ECO:0000259" key="2">
    <source>
        <dbReference type="Pfam" id="PF23057"/>
    </source>
</evidence>
<dbReference type="AlphaFoldDB" id="A0AA88NQT3"/>
<feature type="compositionally biased region" description="Gly residues" evidence="1">
    <location>
        <begin position="310"/>
        <end position="322"/>
    </location>
</feature>
<evidence type="ECO:0000313" key="4">
    <source>
        <dbReference type="Proteomes" id="UP001187315"/>
    </source>
</evidence>
<evidence type="ECO:0000313" key="3">
    <source>
        <dbReference type="EMBL" id="KAK2863721.1"/>
    </source>
</evidence>
<dbReference type="GO" id="GO:0003723">
    <property type="term" value="F:RNA binding"/>
    <property type="evidence" value="ECO:0007669"/>
    <property type="project" value="InterPro"/>
</dbReference>
<comment type="caution">
    <text evidence="3">The sequence shown here is derived from an EMBL/GenBank/DDBJ whole genome shotgun (WGS) entry which is preliminary data.</text>
</comment>
<dbReference type="GO" id="GO:0002218">
    <property type="term" value="P:activation of innate immune response"/>
    <property type="evidence" value="ECO:0007669"/>
    <property type="project" value="InterPro"/>
</dbReference>
<dbReference type="Pfam" id="PF23057">
    <property type="entry name" value="RBD_ZCCHC3_1st"/>
    <property type="match status" value="1"/>
</dbReference>
<organism evidence="3 4">
    <name type="scientific">Tachysurus vachellii</name>
    <name type="common">Darkbarbel catfish</name>
    <name type="synonym">Pelteobagrus vachellii</name>
    <dbReference type="NCBI Taxonomy" id="175792"/>
    <lineage>
        <taxon>Eukaryota</taxon>
        <taxon>Metazoa</taxon>
        <taxon>Chordata</taxon>
        <taxon>Craniata</taxon>
        <taxon>Vertebrata</taxon>
        <taxon>Euteleostomi</taxon>
        <taxon>Actinopterygii</taxon>
        <taxon>Neopterygii</taxon>
        <taxon>Teleostei</taxon>
        <taxon>Ostariophysi</taxon>
        <taxon>Siluriformes</taxon>
        <taxon>Bagridae</taxon>
        <taxon>Tachysurus</taxon>
    </lineage>
</organism>
<dbReference type="Proteomes" id="UP001187315">
    <property type="component" value="Unassembled WGS sequence"/>
</dbReference>
<feature type="region of interest" description="Disordered" evidence="1">
    <location>
        <begin position="223"/>
        <end position="387"/>
    </location>
</feature>
<feature type="compositionally biased region" description="Acidic residues" evidence="1">
    <location>
        <begin position="248"/>
        <end position="265"/>
    </location>
</feature>
<protein>
    <recommendedName>
        <fullName evidence="2">Zinc finger CCHC domain-containing protein</fullName>
    </recommendedName>
</protein>
<feature type="compositionally biased region" description="Gly residues" evidence="1">
    <location>
        <begin position="330"/>
        <end position="341"/>
    </location>
</feature>
<feature type="compositionally biased region" description="Basic and acidic residues" evidence="1">
    <location>
        <begin position="282"/>
        <end position="295"/>
    </location>
</feature>
<accession>A0AA88NQT3</accession>
<evidence type="ECO:0000256" key="1">
    <source>
        <dbReference type="SAM" id="MobiDB-lite"/>
    </source>
</evidence>
<reference evidence="3" key="1">
    <citation type="submission" date="2023-08" db="EMBL/GenBank/DDBJ databases">
        <title>Pelteobagrus vachellii genome.</title>
        <authorList>
            <person name="Liu H."/>
        </authorList>
    </citation>
    <scope>NUCLEOTIDE SEQUENCE</scope>
    <source>
        <strain evidence="3">PRFRI_2022a</strain>
        <tissue evidence="3">Muscle</tissue>
    </source>
</reference>
<dbReference type="EMBL" id="JAVHJS010000003">
    <property type="protein sequence ID" value="KAK2863721.1"/>
    <property type="molecule type" value="Genomic_DNA"/>
</dbReference>
<dbReference type="GO" id="GO:0003690">
    <property type="term" value="F:double-stranded DNA binding"/>
    <property type="evidence" value="ECO:0007669"/>
    <property type="project" value="InterPro"/>
</dbReference>
<gene>
    <name evidence="3" type="ORF">Q7C36_002875</name>
</gene>
<dbReference type="InterPro" id="IPR042509">
    <property type="entry name" value="ZCCHC3"/>
</dbReference>
<dbReference type="InterPro" id="IPR057810">
    <property type="entry name" value="RBD_ZCCHC3_1st"/>
</dbReference>
<feature type="domain" description="Zinc finger CCHC" evidence="2">
    <location>
        <begin position="16"/>
        <end position="95"/>
    </location>
</feature>
<dbReference type="PANTHER" id="PTHR22639:SF3">
    <property type="entry name" value="ZINC FINGER CCHC DOMAIN-CONTAINING PROTEIN 3"/>
    <property type="match status" value="1"/>
</dbReference>